<dbReference type="EMBL" id="CP104214">
    <property type="protein sequence ID" value="UWX70328.1"/>
    <property type="molecule type" value="Genomic_DNA"/>
</dbReference>
<gene>
    <name evidence="2" type="ORF">NYZ96_00680</name>
</gene>
<sequence>MLMSLDQFVFSLTSAPFHELSRRRDWKHARKSRVGARDSRQFAGEGEDTITLTGMVAPGVIGDAASIDALAAMADHGDAYVLVDGAGHAYGAYVITGLEERQCYHTAEGIPRRIDFTLTIERVDDEVLRQTPDAPYDDPDDDDTDDQEA</sequence>
<dbReference type="AlphaFoldDB" id="A0AB38TRA6"/>
<dbReference type="Proteomes" id="UP001059745">
    <property type="component" value="Chromosome 1"/>
</dbReference>
<accession>A0AB38TRA6</accession>
<evidence type="ECO:0000256" key="1">
    <source>
        <dbReference type="SAM" id="MobiDB-lite"/>
    </source>
</evidence>
<dbReference type="RefSeq" id="WP_186018371.1">
    <property type="nucleotide sequence ID" value="NZ_CADEQE010000008.1"/>
</dbReference>
<dbReference type="PIRSF" id="PIRSF029208">
    <property type="entry name" value="Phage_tail_GPU"/>
    <property type="match status" value="1"/>
</dbReference>
<feature type="region of interest" description="Disordered" evidence="1">
    <location>
        <begin position="126"/>
        <end position="149"/>
    </location>
</feature>
<protein>
    <submittedName>
        <fullName evidence="2">Phage tail protein</fullName>
    </submittedName>
</protein>
<evidence type="ECO:0000313" key="3">
    <source>
        <dbReference type="Proteomes" id="UP001059745"/>
    </source>
</evidence>
<proteinExistence type="predicted"/>
<name>A0AB38TRA6_BURGA</name>
<feature type="compositionally biased region" description="Acidic residues" evidence="1">
    <location>
        <begin position="135"/>
        <end position="149"/>
    </location>
</feature>
<dbReference type="InterPro" id="IPR016912">
    <property type="entry name" value="Phage_P2_GpU"/>
</dbReference>
<dbReference type="Pfam" id="PF06995">
    <property type="entry name" value="Phage_P2_GpU"/>
    <property type="match status" value="1"/>
</dbReference>
<organism evidence="2 3">
    <name type="scientific">Burkholderia gladioli</name>
    <name type="common">Pseudomonas marginata</name>
    <name type="synonym">Phytomonas marginata</name>
    <dbReference type="NCBI Taxonomy" id="28095"/>
    <lineage>
        <taxon>Bacteria</taxon>
        <taxon>Pseudomonadati</taxon>
        <taxon>Pseudomonadota</taxon>
        <taxon>Betaproteobacteria</taxon>
        <taxon>Burkholderiales</taxon>
        <taxon>Burkholderiaceae</taxon>
        <taxon>Burkholderia</taxon>
    </lineage>
</organism>
<dbReference type="InterPro" id="IPR009734">
    <property type="entry name" value="Myoviridae_GpU"/>
</dbReference>
<evidence type="ECO:0000313" key="2">
    <source>
        <dbReference type="EMBL" id="UWX70328.1"/>
    </source>
</evidence>
<reference evidence="2" key="1">
    <citation type="submission" date="2022-09" db="EMBL/GenBank/DDBJ databases">
        <title>Genomic of Burkholderia gladioli.</title>
        <authorList>
            <person name="Wu H."/>
        </authorList>
    </citation>
    <scope>NUCLEOTIDE SEQUENCE</scope>
    <source>
        <strain evidence="2">ZN-S4</strain>
    </source>
</reference>